<dbReference type="Gene3D" id="1.20.1250.20">
    <property type="entry name" value="MFS general substrate transporter like domains"/>
    <property type="match status" value="1"/>
</dbReference>
<evidence type="ECO:0000256" key="8">
    <source>
        <dbReference type="SAM" id="Phobius"/>
    </source>
</evidence>
<keyword evidence="2" id="KW-0813">Transport</keyword>
<dbReference type="EMBL" id="HBUE01142193">
    <property type="protein sequence ID" value="CAG6501304.1"/>
    <property type="molecule type" value="Transcribed_RNA"/>
</dbReference>
<reference evidence="10" key="1">
    <citation type="submission" date="2021-05" db="EMBL/GenBank/DDBJ databases">
        <authorList>
            <person name="Alioto T."/>
            <person name="Alioto T."/>
            <person name="Gomez Garrido J."/>
        </authorList>
    </citation>
    <scope>NUCLEOTIDE SEQUENCE</scope>
</reference>
<feature type="transmembrane region" description="Helical" evidence="8">
    <location>
        <begin position="285"/>
        <end position="311"/>
    </location>
</feature>
<dbReference type="SUPFAM" id="SSF103473">
    <property type="entry name" value="MFS general substrate transporter"/>
    <property type="match status" value="1"/>
</dbReference>
<sequence>MCLKFESKGVLHQVLATCTSKLIPRRRLCRQIIRCKFWIFSPVNIVNYAHGAALGWVSPFLPLLQSEDSPLETGPVTVEQGSWIGSILCLGGLFGAIVYGYLTEKIGVKKSIASLCISNMSFWTIVYFGTSVYHLYLARFLAGVTGGGVIVTFPLFIADISDSKVRGALGSILALAGNSGILTMYIVGDLLSYRTVPVVMISLPTLFAILMTLIPETPQSLLKQRNVTQAEQSLKFYSGLKSDQECTPEFKQQFEKLRNFILNSKLQSDRLQLQDFTSPAAKKGILIGIFLMFLNQFCGVFAILTYAVSIFSESGSTLSPGTSAIIMGAIQIVGTIASFIFIDLAGRKVLLLISTYGTGLGLTCLGVYSWLRAQSVDLTGLDWIPIASLSLTVFLFCVGLCNIPFFVLPELLPAKICNAGNTISMISITIFSFISLKVRYIASISITIHLLKNLYSQILPILLEQIQLHGAVAIFASTCFIGGIVIALFIPETKGKNLVSPENV</sequence>
<keyword evidence="6 8" id="KW-1133">Transmembrane helix</keyword>
<dbReference type="PROSITE" id="PS00216">
    <property type="entry name" value="SUGAR_TRANSPORT_1"/>
    <property type="match status" value="1"/>
</dbReference>
<evidence type="ECO:0000256" key="2">
    <source>
        <dbReference type="ARBA" id="ARBA00022448"/>
    </source>
</evidence>
<organism evidence="10">
    <name type="scientific">Culex pipiens</name>
    <name type="common">House mosquito</name>
    <dbReference type="NCBI Taxonomy" id="7175"/>
    <lineage>
        <taxon>Eukaryota</taxon>
        <taxon>Metazoa</taxon>
        <taxon>Ecdysozoa</taxon>
        <taxon>Arthropoda</taxon>
        <taxon>Hexapoda</taxon>
        <taxon>Insecta</taxon>
        <taxon>Pterygota</taxon>
        <taxon>Neoptera</taxon>
        <taxon>Endopterygota</taxon>
        <taxon>Diptera</taxon>
        <taxon>Nematocera</taxon>
        <taxon>Culicoidea</taxon>
        <taxon>Culicidae</taxon>
        <taxon>Culicinae</taxon>
        <taxon>Culicini</taxon>
        <taxon>Culex</taxon>
        <taxon>Culex</taxon>
    </lineage>
</organism>
<dbReference type="GO" id="GO:0022857">
    <property type="term" value="F:transmembrane transporter activity"/>
    <property type="evidence" value="ECO:0007669"/>
    <property type="project" value="InterPro"/>
</dbReference>
<accession>A0A8D8CYX9</accession>
<feature type="transmembrane region" description="Helical" evidence="8">
    <location>
        <begin position="168"/>
        <end position="187"/>
    </location>
</feature>
<dbReference type="GO" id="GO:0005886">
    <property type="term" value="C:plasma membrane"/>
    <property type="evidence" value="ECO:0007669"/>
    <property type="project" value="UniProtKB-SubCell"/>
</dbReference>
<feature type="transmembrane region" description="Helical" evidence="8">
    <location>
        <begin position="471"/>
        <end position="490"/>
    </location>
</feature>
<comment type="subcellular location">
    <subcellularLocation>
        <location evidence="1">Cell membrane</location>
        <topology evidence="1">Multi-pass membrane protein</topology>
    </subcellularLocation>
</comment>
<dbReference type="PANTHER" id="PTHR48021">
    <property type="match status" value="1"/>
</dbReference>
<evidence type="ECO:0000256" key="6">
    <source>
        <dbReference type="ARBA" id="ARBA00022989"/>
    </source>
</evidence>
<evidence type="ECO:0000256" key="1">
    <source>
        <dbReference type="ARBA" id="ARBA00004651"/>
    </source>
</evidence>
<feature type="transmembrane region" description="Helical" evidence="8">
    <location>
        <begin position="349"/>
        <end position="371"/>
    </location>
</feature>
<dbReference type="InterPro" id="IPR005828">
    <property type="entry name" value="MFS_sugar_transport-like"/>
</dbReference>
<protein>
    <submittedName>
        <fullName evidence="10">Facilitated trehalose transporter Tret1</fullName>
    </submittedName>
</protein>
<dbReference type="FunFam" id="1.20.1250.20:FF:000218">
    <property type="entry name" value="facilitated trehalose transporter Tret1"/>
    <property type="match status" value="1"/>
</dbReference>
<keyword evidence="7 8" id="KW-0472">Membrane</keyword>
<dbReference type="InterPro" id="IPR020846">
    <property type="entry name" value="MFS_dom"/>
</dbReference>
<feature type="transmembrane region" description="Helical" evidence="8">
    <location>
        <begin position="136"/>
        <end position="156"/>
    </location>
</feature>
<feature type="transmembrane region" description="Helical" evidence="8">
    <location>
        <begin position="428"/>
        <end position="451"/>
    </location>
</feature>
<feature type="transmembrane region" description="Helical" evidence="8">
    <location>
        <begin position="112"/>
        <end position="130"/>
    </location>
</feature>
<evidence type="ECO:0000256" key="5">
    <source>
        <dbReference type="ARBA" id="ARBA00022692"/>
    </source>
</evidence>
<feature type="transmembrane region" description="Helical" evidence="8">
    <location>
        <begin position="383"/>
        <end position="408"/>
    </location>
</feature>
<dbReference type="AlphaFoldDB" id="A0A8D8CYX9"/>
<proteinExistence type="predicted"/>
<keyword evidence="5 8" id="KW-0812">Transmembrane</keyword>
<dbReference type="Pfam" id="PF00083">
    <property type="entry name" value="Sugar_tr"/>
    <property type="match status" value="1"/>
</dbReference>
<dbReference type="InterPro" id="IPR036259">
    <property type="entry name" value="MFS_trans_sf"/>
</dbReference>
<dbReference type="InterPro" id="IPR005829">
    <property type="entry name" value="Sugar_transporter_CS"/>
</dbReference>
<feature type="transmembrane region" description="Helical" evidence="8">
    <location>
        <begin position="37"/>
        <end position="61"/>
    </location>
</feature>
<keyword evidence="3" id="KW-1003">Cell membrane</keyword>
<keyword evidence="4" id="KW-0762">Sugar transport</keyword>
<feature type="transmembrane region" description="Helical" evidence="8">
    <location>
        <begin position="323"/>
        <end position="342"/>
    </location>
</feature>
<evidence type="ECO:0000313" key="10">
    <source>
        <dbReference type="EMBL" id="CAG6501304.1"/>
    </source>
</evidence>
<feature type="domain" description="Major facilitator superfamily (MFS) profile" evidence="9">
    <location>
        <begin position="39"/>
        <end position="494"/>
    </location>
</feature>
<name>A0A8D8CYX9_CULPI</name>
<dbReference type="PROSITE" id="PS50850">
    <property type="entry name" value="MFS"/>
    <property type="match status" value="1"/>
</dbReference>
<evidence type="ECO:0000256" key="3">
    <source>
        <dbReference type="ARBA" id="ARBA00022475"/>
    </source>
</evidence>
<feature type="transmembrane region" description="Helical" evidence="8">
    <location>
        <begin position="193"/>
        <end position="214"/>
    </location>
</feature>
<dbReference type="InterPro" id="IPR050549">
    <property type="entry name" value="MFS_Trehalose_Transporter"/>
</dbReference>
<evidence type="ECO:0000256" key="4">
    <source>
        <dbReference type="ARBA" id="ARBA00022597"/>
    </source>
</evidence>
<feature type="transmembrane region" description="Helical" evidence="8">
    <location>
        <begin position="81"/>
        <end position="100"/>
    </location>
</feature>
<evidence type="ECO:0000259" key="9">
    <source>
        <dbReference type="PROSITE" id="PS50850"/>
    </source>
</evidence>
<dbReference type="PANTHER" id="PTHR48021:SF33">
    <property type="entry name" value="AT22075P-RELATED"/>
    <property type="match status" value="1"/>
</dbReference>
<evidence type="ECO:0000256" key="7">
    <source>
        <dbReference type="ARBA" id="ARBA00023136"/>
    </source>
</evidence>